<keyword evidence="1" id="KW-0812">Transmembrane</keyword>
<evidence type="ECO:0000256" key="1">
    <source>
        <dbReference type="SAM" id="Phobius"/>
    </source>
</evidence>
<feature type="transmembrane region" description="Helical" evidence="1">
    <location>
        <begin position="66"/>
        <end position="84"/>
    </location>
</feature>
<evidence type="ECO:0000313" key="2">
    <source>
        <dbReference type="EMBL" id="MDQ0229575.1"/>
    </source>
</evidence>
<proteinExistence type="predicted"/>
<dbReference type="NCBIfam" id="NF041644">
    <property type="entry name" value="CBO0543_fam"/>
    <property type="match status" value="1"/>
</dbReference>
<organism evidence="2 3">
    <name type="scientific">Metabacillus malikii</name>
    <dbReference type="NCBI Taxonomy" id="1504265"/>
    <lineage>
        <taxon>Bacteria</taxon>
        <taxon>Bacillati</taxon>
        <taxon>Bacillota</taxon>
        <taxon>Bacilli</taxon>
        <taxon>Bacillales</taxon>
        <taxon>Bacillaceae</taxon>
        <taxon>Metabacillus</taxon>
    </lineage>
</organism>
<dbReference type="InterPro" id="IPR048147">
    <property type="entry name" value="CBO0543-like"/>
</dbReference>
<keyword evidence="1" id="KW-1133">Transmembrane helix</keyword>
<dbReference type="Proteomes" id="UP001234495">
    <property type="component" value="Unassembled WGS sequence"/>
</dbReference>
<reference evidence="2 3" key="1">
    <citation type="submission" date="2023-07" db="EMBL/GenBank/DDBJ databases">
        <title>Genomic Encyclopedia of Type Strains, Phase IV (KMG-IV): sequencing the most valuable type-strain genomes for metagenomic binning, comparative biology and taxonomic classification.</title>
        <authorList>
            <person name="Goeker M."/>
        </authorList>
    </citation>
    <scope>NUCLEOTIDE SEQUENCE [LARGE SCALE GENOMIC DNA]</scope>
    <source>
        <strain evidence="2 3">DSM 29005</strain>
    </source>
</reference>
<keyword evidence="1" id="KW-0472">Membrane</keyword>
<feature type="transmembrane region" description="Helical" evidence="1">
    <location>
        <begin position="144"/>
        <end position="161"/>
    </location>
</feature>
<keyword evidence="3" id="KW-1185">Reference proteome</keyword>
<feature type="transmembrane region" description="Helical" evidence="1">
    <location>
        <begin position="26"/>
        <end position="45"/>
    </location>
</feature>
<protein>
    <submittedName>
        <fullName evidence="2">Uncharacterized protein</fullName>
    </submittedName>
</protein>
<comment type="caution">
    <text evidence="2">The sequence shown here is derived from an EMBL/GenBank/DDBJ whole genome shotgun (WGS) entry which is preliminary data.</text>
</comment>
<dbReference type="EMBL" id="JAUSUD010000002">
    <property type="protein sequence ID" value="MDQ0229575.1"/>
    <property type="molecule type" value="Genomic_DNA"/>
</dbReference>
<evidence type="ECO:0000313" key="3">
    <source>
        <dbReference type="Proteomes" id="UP001234495"/>
    </source>
</evidence>
<sequence length="169" mass="20673">MYILFIVIILAIITFLYVDIETLKLYYPTIQAFLLFNFLYNFIFYKHTLWAYKPETPWLNHTLIEILYSFIIIPLVIIVFLRFFPTGWKGVIYLIIWVFAFWLIEYDYSKRGSFSYDNNWNIWWSLLFNFVMFPFFKFHVKRPFLSLICVLPVIVILLLLFHPSFTELK</sequence>
<feature type="transmembrane region" description="Helical" evidence="1">
    <location>
        <begin position="90"/>
        <end position="108"/>
    </location>
</feature>
<accession>A0ABT9ZC34</accession>
<name>A0ABT9ZC34_9BACI</name>
<gene>
    <name evidence="2" type="ORF">J2S19_000826</name>
</gene>
<feature type="transmembrane region" description="Helical" evidence="1">
    <location>
        <begin position="120"/>
        <end position="138"/>
    </location>
</feature>